<dbReference type="OrthoDB" id="9776488at2"/>
<feature type="binding site" evidence="7">
    <location>
        <position position="233"/>
    </location>
    <ligand>
        <name>substrate</name>
    </ligand>
</feature>
<dbReference type="EC" id="3.5.1.25" evidence="10"/>
<feature type="binding site" evidence="8">
    <location>
        <position position="222"/>
    </location>
    <ligand>
        <name>Zn(2+)</name>
        <dbReference type="ChEBI" id="CHEBI:29105"/>
    </ligand>
</feature>
<dbReference type="AlphaFoldDB" id="A0A545U2H8"/>
<evidence type="ECO:0000256" key="3">
    <source>
        <dbReference type="ARBA" id="ARBA00022801"/>
    </source>
</evidence>
<evidence type="ECO:0000259" key="9">
    <source>
        <dbReference type="Pfam" id="PF01979"/>
    </source>
</evidence>
<protein>
    <submittedName>
        <fullName evidence="10">N-acetylglucosamine-6-phosphate deacetylase</fullName>
        <ecNumber evidence="10">3.5.1.25</ecNumber>
    </submittedName>
</protein>
<dbReference type="CDD" id="cd00854">
    <property type="entry name" value="NagA"/>
    <property type="match status" value="1"/>
</dbReference>
<evidence type="ECO:0000313" key="11">
    <source>
        <dbReference type="Proteomes" id="UP000315252"/>
    </source>
</evidence>
<dbReference type="RefSeq" id="WP_142894918.1">
    <property type="nucleotide sequence ID" value="NZ_ML660052.1"/>
</dbReference>
<feature type="domain" description="Amidohydrolase-related" evidence="9">
    <location>
        <begin position="59"/>
        <end position="384"/>
    </location>
</feature>
<dbReference type="EMBL" id="VHSH01000001">
    <property type="protein sequence ID" value="TQV83682.1"/>
    <property type="molecule type" value="Genomic_DNA"/>
</dbReference>
<evidence type="ECO:0000256" key="1">
    <source>
        <dbReference type="ARBA" id="ARBA00010716"/>
    </source>
</evidence>
<keyword evidence="11" id="KW-1185">Reference proteome</keyword>
<dbReference type="PIRSF" id="PIRSF038994">
    <property type="entry name" value="NagA"/>
    <property type="match status" value="1"/>
</dbReference>
<dbReference type="NCBIfam" id="TIGR00221">
    <property type="entry name" value="nagA"/>
    <property type="match status" value="1"/>
</dbReference>
<dbReference type="PANTHER" id="PTHR11113">
    <property type="entry name" value="N-ACETYLGLUCOSAMINE-6-PHOSPHATE DEACETYLASE"/>
    <property type="match status" value="1"/>
</dbReference>
<dbReference type="InterPro" id="IPR006680">
    <property type="entry name" value="Amidohydro-rel"/>
</dbReference>
<dbReference type="SUPFAM" id="SSF51556">
    <property type="entry name" value="Metallo-dependent hydrolases"/>
    <property type="match status" value="1"/>
</dbReference>
<keyword evidence="3 5" id="KW-0378">Hydrolase</keyword>
<sequence length="389" mass="40863">MAEAAAVKTRILRGARLFDGEGFLDNHALVLENEQISAVVPAHSIDPTRATEDLGGGVLAPGFIDAQVNGGGGVLLNEQPDLEGAATIARTHRSYGTTGLLPTLITDAPDITARAIAAVREAIAAKAAPGVIGLHLEGPFLAPGRKGAHSEGLIRKMADDDVEQLLSTGLETLLITVAPDQVEPKLIRRLVDGGVTVSLGHSDADYETLCAAVDAGARGVTHLFNAMSPLSHRAPGMVGGALDRGELWCGIIADGHHVHPAVLRAALRAKAGPGRLFLVTDAMPTVGCAQDQFVLNGRRVLRKDGQVTLEDGTLAGSDLDMAQAVRFAMDELALPPSEALRMASLYPAQFLGLGDRFGALRSGYRADLVLLDDDWRVRRTWIAGDDTAA</sequence>
<evidence type="ECO:0000256" key="6">
    <source>
        <dbReference type="PIRSR" id="PIRSR038994-1"/>
    </source>
</evidence>
<proteinExistence type="inferred from homology"/>
<evidence type="ECO:0000256" key="5">
    <source>
        <dbReference type="PIRNR" id="PIRNR038994"/>
    </source>
</evidence>
<dbReference type="GO" id="GO:0046872">
    <property type="term" value="F:metal ion binding"/>
    <property type="evidence" value="ECO:0007669"/>
    <property type="project" value="UniProtKB-KW"/>
</dbReference>
<dbReference type="GO" id="GO:0006046">
    <property type="term" value="P:N-acetylglucosamine catabolic process"/>
    <property type="evidence" value="ECO:0007669"/>
    <property type="project" value="TreeGrafter"/>
</dbReference>
<feature type="binding site" evidence="8">
    <location>
        <position position="137"/>
    </location>
    <ligand>
        <name>Zn(2+)</name>
        <dbReference type="ChEBI" id="CHEBI:29105"/>
    </ligand>
</feature>
<dbReference type="Pfam" id="PF22643">
    <property type="entry name" value="NagA_N"/>
    <property type="match status" value="1"/>
</dbReference>
<gene>
    <name evidence="10" type="primary">nagA</name>
    <name evidence="10" type="ORF">FKG95_03595</name>
</gene>
<dbReference type="Pfam" id="PF01979">
    <property type="entry name" value="Amidohydro_1"/>
    <property type="match status" value="1"/>
</dbReference>
<dbReference type="PANTHER" id="PTHR11113:SF14">
    <property type="entry name" value="N-ACETYLGLUCOSAMINE-6-PHOSPHATE DEACETYLASE"/>
    <property type="match status" value="1"/>
</dbReference>
<comment type="caution">
    <text evidence="10">The sequence shown here is derived from an EMBL/GenBank/DDBJ whole genome shotgun (WGS) entry which is preliminary data.</text>
</comment>
<accession>A0A545U2H8</accession>
<dbReference type="Gene3D" id="2.30.40.10">
    <property type="entry name" value="Urease, subunit C, domain 1"/>
    <property type="match status" value="1"/>
</dbReference>
<dbReference type="SUPFAM" id="SSF51338">
    <property type="entry name" value="Composite domain of metallo-dependent hydrolases"/>
    <property type="match status" value="1"/>
</dbReference>
<feature type="binding site" evidence="8">
    <location>
        <position position="201"/>
    </location>
    <ligand>
        <name>Zn(2+)</name>
        <dbReference type="ChEBI" id="CHEBI:29105"/>
    </ligand>
</feature>
<dbReference type="Proteomes" id="UP000315252">
    <property type="component" value="Unassembled WGS sequence"/>
</dbReference>
<dbReference type="GO" id="GO:0008448">
    <property type="term" value="F:N-acetylglucosamine-6-phosphate deacetylase activity"/>
    <property type="evidence" value="ECO:0007669"/>
    <property type="project" value="UniProtKB-EC"/>
</dbReference>
<keyword evidence="2 8" id="KW-0479">Metal-binding</keyword>
<feature type="binding site" evidence="7">
    <location>
        <begin position="314"/>
        <end position="316"/>
    </location>
    <ligand>
        <name>substrate</name>
    </ligand>
</feature>
<dbReference type="Gene3D" id="3.20.20.140">
    <property type="entry name" value="Metal-dependent hydrolases"/>
    <property type="match status" value="1"/>
</dbReference>
<evidence type="ECO:0000313" key="10">
    <source>
        <dbReference type="EMBL" id="TQV83682.1"/>
    </source>
</evidence>
<evidence type="ECO:0000256" key="2">
    <source>
        <dbReference type="ARBA" id="ARBA00022723"/>
    </source>
</evidence>
<evidence type="ECO:0000256" key="7">
    <source>
        <dbReference type="PIRSR" id="PIRSR038994-2"/>
    </source>
</evidence>
<organism evidence="10 11">
    <name type="scientific">Denitrobaculum tricleocarpae</name>
    <dbReference type="NCBI Taxonomy" id="2591009"/>
    <lineage>
        <taxon>Bacteria</taxon>
        <taxon>Pseudomonadati</taxon>
        <taxon>Pseudomonadota</taxon>
        <taxon>Alphaproteobacteria</taxon>
        <taxon>Rhodospirillales</taxon>
        <taxon>Rhodospirillaceae</taxon>
        <taxon>Denitrobaculum</taxon>
    </lineage>
</organism>
<evidence type="ECO:0000256" key="4">
    <source>
        <dbReference type="ARBA" id="ARBA00023277"/>
    </source>
</evidence>
<feature type="binding site" evidence="7">
    <location>
        <position position="257"/>
    </location>
    <ligand>
        <name>substrate</name>
    </ligand>
</feature>
<feature type="binding site" evidence="7">
    <location>
        <begin position="225"/>
        <end position="226"/>
    </location>
    <ligand>
        <name>substrate</name>
    </ligand>
</feature>
<comment type="similarity">
    <text evidence="1 5">Belongs to the metallo-dependent hydrolases superfamily. NagA family.</text>
</comment>
<keyword evidence="4 5" id="KW-0119">Carbohydrate metabolism</keyword>
<evidence type="ECO:0000256" key="8">
    <source>
        <dbReference type="PIRSR" id="PIRSR038994-3"/>
    </source>
</evidence>
<reference evidence="10 11" key="1">
    <citation type="submission" date="2019-06" db="EMBL/GenBank/DDBJ databases">
        <title>Whole genome sequence for Rhodospirillaceae sp. R148.</title>
        <authorList>
            <person name="Wang G."/>
        </authorList>
    </citation>
    <scope>NUCLEOTIDE SEQUENCE [LARGE SCALE GENOMIC DNA]</scope>
    <source>
        <strain evidence="10 11">R148</strain>
    </source>
</reference>
<comment type="cofactor">
    <cofactor evidence="8">
        <name>a divalent metal cation</name>
        <dbReference type="ChEBI" id="CHEBI:60240"/>
    </cofactor>
    <text evidence="8">Binds 1 divalent metal cation per subunit.</text>
</comment>
<dbReference type="InterPro" id="IPR011059">
    <property type="entry name" value="Metal-dep_hydrolase_composite"/>
</dbReference>
<feature type="active site" description="Proton donor/acceptor" evidence="6">
    <location>
        <position position="281"/>
    </location>
</feature>
<dbReference type="InterPro" id="IPR003764">
    <property type="entry name" value="GlcNAc_6-P_deAcase"/>
</dbReference>
<name>A0A545U2H8_9PROT</name>
<feature type="binding site" evidence="7">
    <location>
        <position position="148"/>
    </location>
    <ligand>
        <name>substrate</name>
    </ligand>
</feature>
<dbReference type="InterPro" id="IPR032466">
    <property type="entry name" value="Metal_Hydrolase"/>
</dbReference>